<evidence type="ECO:0000256" key="2">
    <source>
        <dbReference type="SAM" id="MobiDB-lite"/>
    </source>
</evidence>
<dbReference type="Pfam" id="PF08530">
    <property type="entry name" value="PepX_C"/>
    <property type="match status" value="1"/>
</dbReference>
<dbReference type="eggNOG" id="COG2936">
    <property type="taxonomic scope" value="Bacteria"/>
</dbReference>
<gene>
    <name evidence="4" type="ordered locus">Hhal_1500</name>
</gene>
<dbReference type="EMBL" id="CP000544">
    <property type="protein sequence ID" value="ABM62267.1"/>
    <property type="molecule type" value="Genomic_DNA"/>
</dbReference>
<proteinExistence type="predicted"/>
<reference evidence="5" key="1">
    <citation type="submission" date="2006-12" db="EMBL/GenBank/DDBJ databases">
        <title>Complete sequence of Halorhodospira halophila SL1.</title>
        <authorList>
            <consortium name="US DOE Joint Genome Institute"/>
            <person name="Copeland A."/>
            <person name="Lucas S."/>
            <person name="Lapidus A."/>
            <person name="Barry K."/>
            <person name="Detter J.C."/>
            <person name="Glavina del Rio T."/>
            <person name="Hammon N."/>
            <person name="Israni S."/>
            <person name="Dalin E."/>
            <person name="Tice H."/>
            <person name="Pitluck S."/>
            <person name="Saunders E."/>
            <person name="Brettin T."/>
            <person name="Bruce D."/>
            <person name="Han C."/>
            <person name="Tapia R."/>
            <person name="Schmutz J."/>
            <person name="Larimer F."/>
            <person name="Land M."/>
            <person name="Hauser L."/>
            <person name="Kyrpides N."/>
            <person name="Mikhailova N."/>
            <person name="Hoff W."/>
            <person name="Richardson P."/>
        </authorList>
    </citation>
    <scope>NUCLEOTIDE SEQUENCE [LARGE SCALE GENOMIC DNA]</scope>
    <source>
        <strain evidence="5">DSM 244 / SL1</strain>
    </source>
</reference>
<dbReference type="PANTHER" id="PTHR43056:SF10">
    <property type="entry name" value="COCE_NOND FAMILY, PUTATIVE (AFU_ORTHOLOGUE AFUA_7G00600)-RELATED"/>
    <property type="match status" value="1"/>
</dbReference>
<dbReference type="OrthoDB" id="9806163at2"/>
<organism evidence="4 5">
    <name type="scientific">Halorhodospira halophila (strain DSM 244 / SL1)</name>
    <name type="common">Ectothiorhodospira halophila (strain DSM 244 / SL1)</name>
    <dbReference type="NCBI Taxonomy" id="349124"/>
    <lineage>
        <taxon>Bacteria</taxon>
        <taxon>Pseudomonadati</taxon>
        <taxon>Pseudomonadota</taxon>
        <taxon>Gammaproteobacteria</taxon>
        <taxon>Chromatiales</taxon>
        <taxon>Ectothiorhodospiraceae</taxon>
        <taxon>Halorhodospira</taxon>
    </lineage>
</organism>
<dbReference type="SUPFAM" id="SSF49785">
    <property type="entry name" value="Galactose-binding domain-like"/>
    <property type="match status" value="1"/>
</dbReference>
<evidence type="ECO:0000259" key="3">
    <source>
        <dbReference type="SMART" id="SM00939"/>
    </source>
</evidence>
<dbReference type="InterPro" id="IPR008979">
    <property type="entry name" value="Galactose-bd-like_sf"/>
</dbReference>
<feature type="region of interest" description="Disordered" evidence="2">
    <location>
        <begin position="525"/>
        <end position="548"/>
    </location>
</feature>
<dbReference type="Gene3D" id="1.10.3020.10">
    <property type="entry name" value="alpha-amino acid ester hydrolase ( Helical cap domain)"/>
    <property type="match status" value="1"/>
</dbReference>
<dbReference type="InterPro" id="IPR050585">
    <property type="entry name" value="Xaa-Pro_dipeptidyl-ppase/CocE"/>
</dbReference>
<name>A1WX55_HALHL</name>
<dbReference type="Proteomes" id="UP000000647">
    <property type="component" value="Chromosome"/>
</dbReference>
<dbReference type="NCBIfam" id="TIGR00976">
    <property type="entry name" value="CocE_NonD"/>
    <property type="match status" value="1"/>
</dbReference>
<dbReference type="STRING" id="349124.Hhal_1500"/>
<evidence type="ECO:0000313" key="5">
    <source>
        <dbReference type="Proteomes" id="UP000000647"/>
    </source>
</evidence>
<sequence>MRIVEDFPEAIRVIENLWIPMRDGIRLAARVWLPEGAEQTPVPAILEYMPYRKRDFTRLRDEPLHHYFAGHGYASIRLDLRGTGDSEGVVLDEYLAQEQDDAVDAIAWIREQPWCDGGVGMMGLSWGGFNALQVAARRPAGLRAILTLCSTDDRYADDAHYKGGCLLNENLTWGSSFFSLAAWPPDPAIAGADWRAIWQQRLDHLRLFPAVWMRHPHRDDYWRHGSVCEDYAAIECAVYAVGGWSDGYVNAIPRLMAGLTCPRKGLIGPWPHAFPHAAVPGPRIGMFQEAVRWWDHWLKDAETGIMDEPMLRVWLEEWVRPSPHLAYRPGRWVAEAQWPSRRIRPRRWHLNVGALGEAPDTPEDAVRVRSPQTTGLKGGEFYGYGAEGEGPLDQREDDGKSLVFDSDPLSQRLEILGSPEVNLAFTVDRPVAMAVVRLNDVAPDGTSARVTYGALNLCHREGHANPRPLQPGTRYRVRIPLNDIAYAFPAGHTVRISISTAYWPLIWPSPESVALTVHTGASTLTLPERPPDPADEALPPFAPPERGPGAEPTALEWVDPHRTVAQDLTTNETIYTTFGDAADLEGAALARLEEIDLAVGHTIRRSFRINESDPLSAQALIELDARLHRTGWDVRIECQTRMSATVEHFRVSAELEVFENGERIFHRHYDEWIPRQLL</sequence>
<dbReference type="KEGG" id="hha:Hhal_1500"/>
<dbReference type="HOGENOM" id="CLU_015590_4_0_6"/>
<dbReference type="InterPro" id="IPR013736">
    <property type="entry name" value="Xaa-Pro_dipept_C"/>
</dbReference>
<dbReference type="SMART" id="SM00939">
    <property type="entry name" value="PepX_C"/>
    <property type="match status" value="1"/>
</dbReference>
<dbReference type="RefSeq" id="WP_011814289.1">
    <property type="nucleotide sequence ID" value="NC_008789.1"/>
</dbReference>
<dbReference type="Gene3D" id="2.60.120.260">
    <property type="entry name" value="Galactose-binding domain-like"/>
    <property type="match status" value="1"/>
</dbReference>
<dbReference type="SUPFAM" id="SSF53474">
    <property type="entry name" value="alpha/beta-Hydrolases"/>
    <property type="match status" value="1"/>
</dbReference>
<feature type="domain" description="Xaa-Pro dipeptidyl-peptidase C-terminal" evidence="3">
    <location>
        <begin position="291"/>
        <end position="547"/>
    </location>
</feature>
<evidence type="ECO:0000256" key="1">
    <source>
        <dbReference type="ARBA" id="ARBA00022801"/>
    </source>
</evidence>
<accession>A1WX55</accession>
<dbReference type="InterPro" id="IPR000383">
    <property type="entry name" value="Xaa-Pro-like_dom"/>
</dbReference>
<dbReference type="Pfam" id="PF02129">
    <property type="entry name" value="Peptidase_S15"/>
    <property type="match status" value="1"/>
</dbReference>
<dbReference type="InterPro" id="IPR029058">
    <property type="entry name" value="AB_hydrolase_fold"/>
</dbReference>
<dbReference type="PANTHER" id="PTHR43056">
    <property type="entry name" value="PEPTIDASE S9 PROLYL OLIGOPEPTIDASE"/>
    <property type="match status" value="1"/>
</dbReference>
<keyword evidence="5" id="KW-1185">Reference proteome</keyword>
<dbReference type="GO" id="GO:0008239">
    <property type="term" value="F:dipeptidyl-peptidase activity"/>
    <property type="evidence" value="ECO:0007669"/>
    <property type="project" value="InterPro"/>
</dbReference>
<evidence type="ECO:0000313" key="4">
    <source>
        <dbReference type="EMBL" id="ABM62267.1"/>
    </source>
</evidence>
<dbReference type="ESTHER" id="ectha-q2cvw3">
    <property type="family name" value="Cocaine_esterase"/>
</dbReference>
<protein>
    <submittedName>
        <fullName evidence="4">Peptidase S15</fullName>
    </submittedName>
</protein>
<dbReference type="Gene3D" id="3.40.50.1820">
    <property type="entry name" value="alpha/beta hydrolase"/>
    <property type="match status" value="1"/>
</dbReference>
<dbReference type="InterPro" id="IPR005674">
    <property type="entry name" value="CocE/Ser_esterase"/>
</dbReference>
<reference evidence="4 5" key="2">
    <citation type="journal article" date="2013" name="Stand. Genomic Sci.">
        <title>Complete genome sequence of Halorhodospira halophila SL1.</title>
        <authorList>
            <person name="Challacombe J.F."/>
            <person name="Majid S."/>
            <person name="Deole R."/>
            <person name="Brettin T.S."/>
            <person name="Bruce D."/>
            <person name="Delano S.F."/>
            <person name="Detter J.C."/>
            <person name="Gleasner C.D."/>
            <person name="Han C.S."/>
            <person name="Misra M."/>
            <person name="Reitenga K.G."/>
            <person name="Mikhailova N."/>
            <person name="Woyke T."/>
            <person name="Pitluck S."/>
            <person name="Nolan M."/>
            <person name="Land M.L."/>
            <person name="Saunders E."/>
            <person name="Tapia R."/>
            <person name="Lapidus A."/>
            <person name="Ivanova N."/>
            <person name="Hoff W.D."/>
        </authorList>
    </citation>
    <scope>NUCLEOTIDE SEQUENCE [LARGE SCALE GENOMIC DNA]</scope>
    <source>
        <strain evidence="5">DSM 244 / SL1</strain>
    </source>
</reference>
<dbReference type="AlphaFoldDB" id="A1WX55"/>
<keyword evidence="1" id="KW-0378">Hydrolase</keyword>